<dbReference type="Gene3D" id="2.40.70.10">
    <property type="entry name" value="Acid Proteases"/>
    <property type="match status" value="2"/>
</dbReference>
<evidence type="ECO:0000313" key="6">
    <source>
        <dbReference type="Proteomes" id="UP000799776"/>
    </source>
</evidence>
<dbReference type="AlphaFoldDB" id="A0A9P4LYP9"/>
<dbReference type="GO" id="GO:0004190">
    <property type="term" value="F:aspartic-type endopeptidase activity"/>
    <property type="evidence" value="ECO:0007669"/>
    <property type="project" value="UniProtKB-KW"/>
</dbReference>
<evidence type="ECO:0000256" key="2">
    <source>
        <dbReference type="ARBA" id="ARBA00022750"/>
    </source>
</evidence>
<dbReference type="OrthoDB" id="660550at2759"/>
<name>A0A9P4LYP9_9PEZI</name>
<dbReference type="Pfam" id="PF00026">
    <property type="entry name" value="Asp"/>
    <property type="match status" value="2"/>
</dbReference>
<organism evidence="5 6">
    <name type="scientific">Saccharata proteae CBS 121410</name>
    <dbReference type="NCBI Taxonomy" id="1314787"/>
    <lineage>
        <taxon>Eukaryota</taxon>
        <taxon>Fungi</taxon>
        <taxon>Dikarya</taxon>
        <taxon>Ascomycota</taxon>
        <taxon>Pezizomycotina</taxon>
        <taxon>Dothideomycetes</taxon>
        <taxon>Dothideomycetes incertae sedis</taxon>
        <taxon>Botryosphaeriales</taxon>
        <taxon>Saccharataceae</taxon>
        <taxon>Saccharata</taxon>
    </lineage>
</organism>
<dbReference type="PROSITE" id="PS00141">
    <property type="entry name" value="ASP_PROTEASE"/>
    <property type="match status" value="1"/>
</dbReference>
<dbReference type="EMBL" id="ML978726">
    <property type="protein sequence ID" value="KAF2086188.1"/>
    <property type="molecule type" value="Genomic_DNA"/>
</dbReference>
<evidence type="ECO:0000256" key="3">
    <source>
        <dbReference type="RuleBase" id="RU000454"/>
    </source>
</evidence>
<keyword evidence="2 3" id="KW-0064">Aspartyl protease</keyword>
<protein>
    <submittedName>
        <fullName evidence="5">Acid protease</fullName>
    </submittedName>
</protein>
<dbReference type="Proteomes" id="UP000799776">
    <property type="component" value="Unassembled WGS sequence"/>
</dbReference>
<dbReference type="InterPro" id="IPR001461">
    <property type="entry name" value="Aspartic_peptidase_A1"/>
</dbReference>
<dbReference type="InterPro" id="IPR021109">
    <property type="entry name" value="Peptidase_aspartic_dom_sf"/>
</dbReference>
<dbReference type="InterPro" id="IPR001969">
    <property type="entry name" value="Aspartic_peptidase_AS"/>
</dbReference>
<keyword evidence="3 5" id="KW-0645">Protease</keyword>
<dbReference type="InterPro" id="IPR034164">
    <property type="entry name" value="Pepsin-like_dom"/>
</dbReference>
<comment type="similarity">
    <text evidence="1 3">Belongs to the peptidase A1 family.</text>
</comment>
<reference evidence="5" key="1">
    <citation type="journal article" date="2020" name="Stud. Mycol.">
        <title>101 Dothideomycetes genomes: a test case for predicting lifestyles and emergence of pathogens.</title>
        <authorList>
            <person name="Haridas S."/>
            <person name="Albert R."/>
            <person name="Binder M."/>
            <person name="Bloem J."/>
            <person name="Labutti K."/>
            <person name="Salamov A."/>
            <person name="Andreopoulos B."/>
            <person name="Baker S."/>
            <person name="Barry K."/>
            <person name="Bills G."/>
            <person name="Bluhm B."/>
            <person name="Cannon C."/>
            <person name="Castanera R."/>
            <person name="Culley D."/>
            <person name="Daum C."/>
            <person name="Ezra D."/>
            <person name="Gonzalez J."/>
            <person name="Henrissat B."/>
            <person name="Kuo A."/>
            <person name="Liang C."/>
            <person name="Lipzen A."/>
            <person name="Lutzoni F."/>
            <person name="Magnuson J."/>
            <person name="Mondo S."/>
            <person name="Nolan M."/>
            <person name="Ohm R."/>
            <person name="Pangilinan J."/>
            <person name="Park H.-J."/>
            <person name="Ramirez L."/>
            <person name="Alfaro M."/>
            <person name="Sun H."/>
            <person name="Tritt A."/>
            <person name="Yoshinaga Y."/>
            <person name="Zwiers L.-H."/>
            <person name="Turgeon B."/>
            <person name="Goodwin S."/>
            <person name="Spatafora J."/>
            <person name="Crous P."/>
            <person name="Grigoriev I."/>
        </authorList>
    </citation>
    <scope>NUCLEOTIDE SEQUENCE</scope>
    <source>
        <strain evidence="5">CBS 121410</strain>
    </source>
</reference>
<sequence length="418" mass="43487">DGSLNGAALLRSLNHTMSKYKAPNMLPSYAAISEAKLQSRQSNLMLNDQVDQGEDELYYGDGTVGSSEPQKFTIDFDTGSADFFIPGPNCGTDQGCSGNGNRYNQMGMDQGNTTTIMYGSGEVMGENYFDTVSVAGLTADHTNVISLTQAQGFSTSDSNSLMGMGFSTIANSMQPTFFENLISQNKVKTDEFSFYLGRAASGTQGNSEMALGGRDTSKFSGTPVQVAVSTPGYWQVPIDAVDVKGKSAGASTKGQAAIDTGTTILLGPSVAVSNVFSKIPGAFPLPLSSGNAQMTLYAYPCGSNPMVSLVFAGKQFAINPLDFNLGSLTSDFVTTISSASTGDPLGGLMSPDGGLLGGLLGGSGSSSTSYCVAALAGFDISPTENLYVVGDTFLKNWYSIYNYNNANGGPSVSFAKAV</sequence>
<feature type="non-terminal residue" evidence="5">
    <location>
        <position position="418"/>
    </location>
</feature>
<evidence type="ECO:0000259" key="4">
    <source>
        <dbReference type="PROSITE" id="PS51767"/>
    </source>
</evidence>
<keyword evidence="3" id="KW-0378">Hydrolase</keyword>
<evidence type="ECO:0000313" key="5">
    <source>
        <dbReference type="EMBL" id="KAF2086188.1"/>
    </source>
</evidence>
<proteinExistence type="inferred from homology"/>
<dbReference type="PANTHER" id="PTHR47966:SF57">
    <property type="entry name" value="PEPTIDASE A1 DOMAIN-CONTAINING PROTEIN"/>
    <property type="match status" value="1"/>
</dbReference>
<dbReference type="PROSITE" id="PS51767">
    <property type="entry name" value="PEPTIDASE_A1"/>
    <property type="match status" value="1"/>
</dbReference>
<evidence type="ECO:0000256" key="1">
    <source>
        <dbReference type="ARBA" id="ARBA00007447"/>
    </source>
</evidence>
<feature type="domain" description="Peptidase A1" evidence="4">
    <location>
        <begin position="58"/>
        <end position="415"/>
    </location>
</feature>
<dbReference type="InterPro" id="IPR033121">
    <property type="entry name" value="PEPTIDASE_A1"/>
</dbReference>
<dbReference type="PRINTS" id="PR00792">
    <property type="entry name" value="PEPSIN"/>
</dbReference>
<feature type="non-terminal residue" evidence="5">
    <location>
        <position position="1"/>
    </location>
</feature>
<keyword evidence="6" id="KW-1185">Reference proteome</keyword>
<dbReference type="GO" id="GO:0006508">
    <property type="term" value="P:proteolysis"/>
    <property type="evidence" value="ECO:0007669"/>
    <property type="project" value="UniProtKB-KW"/>
</dbReference>
<comment type="caution">
    <text evidence="5">The sequence shown here is derived from an EMBL/GenBank/DDBJ whole genome shotgun (WGS) entry which is preliminary data.</text>
</comment>
<dbReference type="PANTHER" id="PTHR47966">
    <property type="entry name" value="BETA-SITE APP-CLEAVING ENZYME, ISOFORM A-RELATED"/>
    <property type="match status" value="1"/>
</dbReference>
<gene>
    <name evidence="5" type="ORF">K490DRAFT_10549</name>
</gene>
<accession>A0A9P4LYP9</accession>
<dbReference type="CDD" id="cd05471">
    <property type="entry name" value="pepsin_like"/>
    <property type="match status" value="1"/>
</dbReference>
<dbReference type="SUPFAM" id="SSF50630">
    <property type="entry name" value="Acid proteases"/>
    <property type="match status" value="1"/>
</dbReference>